<evidence type="ECO:0000256" key="1">
    <source>
        <dbReference type="SAM" id="MobiDB-lite"/>
    </source>
</evidence>
<feature type="region of interest" description="Disordered" evidence="1">
    <location>
        <begin position="1"/>
        <end position="41"/>
    </location>
</feature>
<keyword evidence="3" id="KW-1185">Reference proteome</keyword>
<gene>
    <name evidence="2" type="ORF">V7S43_005532</name>
</gene>
<reference evidence="2 3" key="1">
    <citation type="submission" date="2024-09" db="EMBL/GenBank/DDBJ databases">
        <title>Genome sequencing and assembly of Phytophthora oleae, isolate VK10A, causative agent of rot of olive drupes.</title>
        <authorList>
            <person name="Conti Taguali S."/>
            <person name="Riolo M."/>
            <person name="La Spada F."/>
            <person name="Cacciola S.O."/>
            <person name="Dionisio G."/>
        </authorList>
    </citation>
    <scope>NUCLEOTIDE SEQUENCE [LARGE SCALE GENOMIC DNA]</scope>
    <source>
        <strain evidence="2 3">VK10A</strain>
    </source>
</reference>
<evidence type="ECO:0000313" key="2">
    <source>
        <dbReference type="EMBL" id="KAL3669148.1"/>
    </source>
</evidence>
<comment type="caution">
    <text evidence="2">The sequence shown here is derived from an EMBL/GenBank/DDBJ whole genome shotgun (WGS) entry which is preliminary data.</text>
</comment>
<dbReference type="Proteomes" id="UP001632037">
    <property type="component" value="Unassembled WGS sequence"/>
</dbReference>
<accession>A0ABD3FR32</accession>
<proteinExistence type="predicted"/>
<protein>
    <submittedName>
        <fullName evidence="2">Uncharacterized protein</fullName>
    </submittedName>
</protein>
<dbReference type="AlphaFoldDB" id="A0ABD3FR32"/>
<sequence length="70" mass="7519">MVGKGRQGRSAPVQTQVAGGDGQPDGKSKVNPEEAPSRLTPYQRMRQILAGEGNHQTRTISTVEELQAAF</sequence>
<dbReference type="EMBL" id="JBIMZQ010000009">
    <property type="protein sequence ID" value="KAL3669148.1"/>
    <property type="molecule type" value="Genomic_DNA"/>
</dbReference>
<organism evidence="2 3">
    <name type="scientific">Phytophthora oleae</name>
    <dbReference type="NCBI Taxonomy" id="2107226"/>
    <lineage>
        <taxon>Eukaryota</taxon>
        <taxon>Sar</taxon>
        <taxon>Stramenopiles</taxon>
        <taxon>Oomycota</taxon>
        <taxon>Peronosporomycetes</taxon>
        <taxon>Peronosporales</taxon>
        <taxon>Peronosporaceae</taxon>
        <taxon>Phytophthora</taxon>
    </lineage>
</organism>
<feature type="compositionally biased region" description="Basic and acidic residues" evidence="1">
    <location>
        <begin position="24"/>
        <end position="36"/>
    </location>
</feature>
<name>A0ABD3FR32_9STRA</name>
<evidence type="ECO:0000313" key="3">
    <source>
        <dbReference type="Proteomes" id="UP001632037"/>
    </source>
</evidence>